<keyword evidence="2" id="KW-0805">Transcription regulation</keyword>
<dbReference type="OrthoDB" id="9812435at2"/>
<evidence type="ECO:0000256" key="3">
    <source>
        <dbReference type="ARBA" id="ARBA00023125"/>
    </source>
</evidence>
<evidence type="ECO:0000256" key="2">
    <source>
        <dbReference type="ARBA" id="ARBA00023015"/>
    </source>
</evidence>
<dbReference type="Proteomes" id="UP000179145">
    <property type="component" value="Chromosome"/>
</dbReference>
<dbReference type="Gene3D" id="1.10.10.10">
    <property type="entry name" value="Winged helix-like DNA-binding domain superfamily/Winged helix DNA-binding domain"/>
    <property type="match status" value="1"/>
</dbReference>
<dbReference type="STRING" id="153496.A0U89_12940"/>
<dbReference type="InterPro" id="IPR036390">
    <property type="entry name" value="WH_DNA-bd_sf"/>
</dbReference>
<dbReference type="Gene3D" id="3.40.190.290">
    <property type="match status" value="1"/>
</dbReference>
<reference evidence="5 6" key="1">
    <citation type="journal article" date="2016" name="Microb. Cell Fact.">
        <title>Dissection of exopolysaccharide biosynthesis in Kozakia baliensis.</title>
        <authorList>
            <person name="Brandt J.U."/>
            <person name="Jakob F."/>
            <person name="Behr J."/>
            <person name="Geissler A.J."/>
            <person name="Vogel R.F."/>
        </authorList>
    </citation>
    <scope>NUCLEOTIDE SEQUENCE [LARGE SCALE GENOMIC DNA]</scope>
    <source>
        <strain evidence="5 6">DSM 14400</strain>
    </source>
</reference>
<keyword evidence="3" id="KW-0238">DNA-binding</keyword>
<dbReference type="RefSeq" id="WP_070403406.1">
    <property type="nucleotide sequence ID" value="NZ_BJVW01000005.1"/>
</dbReference>
<keyword evidence="6" id="KW-1185">Reference proteome</keyword>
<evidence type="ECO:0000313" key="5">
    <source>
        <dbReference type="EMBL" id="AOX17883.1"/>
    </source>
</evidence>
<dbReference type="SUPFAM" id="SSF53850">
    <property type="entry name" value="Periplasmic binding protein-like II"/>
    <property type="match status" value="1"/>
</dbReference>
<dbReference type="eggNOG" id="COG0583">
    <property type="taxonomic scope" value="Bacteria"/>
</dbReference>
<comment type="similarity">
    <text evidence="1">Belongs to the LysR transcriptional regulatory family.</text>
</comment>
<dbReference type="Pfam" id="PF00126">
    <property type="entry name" value="HTH_1"/>
    <property type="match status" value="1"/>
</dbReference>
<dbReference type="GO" id="GO:0043565">
    <property type="term" value="F:sequence-specific DNA binding"/>
    <property type="evidence" value="ECO:0007669"/>
    <property type="project" value="TreeGrafter"/>
</dbReference>
<gene>
    <name evidence="5" type="ORF">A0U89_12940</name>
</gene>
<protein>
    <submittedName>
        <fullName evidence="5">LysR family transcriptional regulator</fullName>
    </submittedName>
</protein>
<keyword evidence="4" id="KW-0804">Transcription</keyword>
<dbReference type="Pfam" id="PF03466">
    <property type="entry name" value="LysR_substrate"/>
    <property type="match status" value="1"/>
</dbReference>
<dbReference type="KEGG" id="kba:A0U89_12940"/>
<dbReference type="PROSITE" id="PS50931">
    <property type="entry name" value="HTH_LYSR"/>
    <property type="match status" value="1"/>
</dbReference>
<dbReference type="AlphaFoldDB" id="A0A1D8UW63"/>
<dbReference type="InterPro" id="IPR058163">
    <property type="entry name" value="LysR-type_TF_proteobact-type"/>
</dbReference>
<dbReference type="PANTHER" id="PTHR30537">
    <property type="entry name" value="HTH-TYPE TRANSCRIPTIONAL REGULATOR"/>
    <property type="match status" value="1"/>
</dbReference>
<dbReference type="CDD" id="cd08422">
    <property type="entry name" value="PBP2_CrgA_like"/>
    <property type="match status" value="1"/>
</dbReference>
<proteinExistence type="inferred from homology"/>
<name>A0A1D8UW63_9PROT</name>
<dbReference type="EMBL" id="CP014674">
    <property type="protein sequence ID" value="AOX17883.1"/>
    <property type="molecule type" value="Genomic_DNA"/>
</dbReference>
<accession>A0A1D8UW63</accession>
<dbReference type="SUPFAM" id="SSF46785">
    <property type="entry name" value="Winged helix' DNA-binding domain"/>
    <property type="match status" value="1"/>
</dbReference>
<dbReference type="GO" id="GO:0006351">
    <property type="term" value="P:DNA-templated transcription"/>
    <property type="evidence" value="ECO:0007669"/>
    <property type="project" value="TreeGrafter"/>
</dbReference>
<dbReference type="InterPro" id="IPR036388">
    <property type="entry name" value="WH-like_DNA-bd_sf"/>
</dbReference>
<organism evidence="5 6">
    <name type="scientific">Kozakia baliensis</name>
    <dbReference type="NCBI Taxonomy" id="153496"/>
    <lineage>
        <taxon>Bacteria</taxon>
        <taxon>Pseudomonadati</taxon>
        <taxon>Pseudomonadota</taxon>
        <taxon>Alphaproteobacteria</taxon>
        <taxon>Acetobacterales</taxon>
        <taxon>Acetobacteraceae</taxon>
        <taxon>Kozakia</taxon>
    </lineage>
</organism>
<dbReference type="InterPro" id="IPR000847">
    <property type="entry name" value="LysR_HTH_N"/>
</dbReference>
<evidence type="ECO:0000256" key="4">
    <source>
        <dbReference type="ARBA" id="ARBA00023163"/>
    </source>
</evidence>
<evidence type="ECO:0000256" key="1">
    <source>
        <dbReference type="ARBA" id="ARBA00009437"/>
    </source>
</evidence>
<dbReference type="GO" id="GO:0003700">
    <property type="term" value="F:DNA-binding transcription factor activity"/>
    <property type="evidence" value="ECO:0007669"/>
    <property type="project" value="InterPro"/>
</dbReference>
<dbReference type="FunFam" id="3.40.190.290:FF:000001">
    <property type="entry name" value="Transcriptional regulator, LysR family"/>
    <property type="match status" value="1"/>
</dbReference>
<sequence length="308" mass="34179">MLDRLTSMRVFTRVVTTGSFAAAGRSLSLSQTMVTKHVVALETHLGCTLFHRSTRRLSLTEAGKLFLEGAQKILTDMEEIEQGVSAQRREPRGVLRLNAPVSFAIRHVAPLIPEFHRRYPLVTIELGLNDRPVDLIEEGWDLTLRIRQMAASTLRTRKLASIRFVLCAAPDYLARAGTPRTVDDLGAHVCLGYTLSATVGTTRWIFGRKSEKSVAVSCPLIANNGDVLREAALAGQGIIYQPSFLVADELKFGRLRMLELDYPPIEASALHAVYAPTEHVPLKVRVMIDYLAERYGPVPPWDEGLHLA</sequence>
<evidence type="ECO:0000313" key="6">
    <source>
        <dbReference type="Proteomes" id="UP000179145"/>
    </source>
</evidence>
<dbReference type="InterPro" id="IPR005119">
    <property type="entry name" value="LysR_subst-bd"/>
</dbReference>
<dbReference type="PRINTS" id="PR00039">
    <property type="entry name" value="HTHLYSR"/>
</dbReference>
<dbReference type="PANTHER" id="PTHR30537:SF5">
    <property type="entry name" value="HTH-TYPE TRANSCRIPTIONAL ACTIVATOR TTDR-RELATED"/>
    <property type="match status" value="1"/>
</dbReference>
<dbReference type="FunFam" id="1.10.10.10:FF:000001">
    <property type="entry name" value="LysR family transcriptional regulator"/>
    <property type="match status" value="1"/>
</dbReference>